<dbReference type="EMBL" id="BQKI01000006">
    <property type="protein sequence ID" value="GJM95770.1"/>
    <property type="molecule type" value="Genomic_DNA"/>
</dbReference>
<keyword evidence="3" id="KW-1185">Reference proteome</keyword>
<evidence type="ECO:0000256" key="1">
    <source>
        <dbReference type="SAM" id="MobiDB-lite"/>
    </source>
</evidence>
<feature type="region of interest" description="Disordered" evidence="1">
    <location>
        <begin position="1"/>
        <end position="139"/>
    </location>
</feature>
<feature type="compositionally biased region" description="Basic and acidic residues" evidence="1">
    <location>
        <begin position="87"/>
        <end position="100"/>
    </location>
</feature>
<feature type="compositionally biased region" description="Basic and acidic residues" evidence="1">
    <location>
        <begin position="126"/>
        <end position="138"/>
    </location>
</feature>
<protein>
    <submittedName>
        <fullName evidence="2">Uncharacterized protein</fullName>
    </submittedName>
</protein>
<name>A0AAV5CCE0_ELECO</name>
<dbReference type="AlphaFoldDB" id="A0AAV5CCE0"/>
<evidence type="ECO:0000313" key="2">
    <source>
        <dbReference type="EMBL" id="GJM95770.1"/>
    </source>
</evidence>
<sequence length="229" mass="25424">MRGLDPITPAEEGPWIQPHHPPPCAALSKKGPGSRHAAILLTWHMEDPPPHQARPSSGMPNSRRPPCSSPQLPLAVSSPPCRAPLSRRGELGSLAERRQDPVNAGWETHGSRRRRGGRSSSGRGGARREELGGEERGGKVLMGVERERRKKERRQEKLGARWFSGPTAWQRLFVTSRCVFSWRVWTGDDWAAAVVVSPACEVWFTLNTDGEFTRFAVGDSGSKRKVDQR</sequence>
<gene>
    <name evidence="2" type="primary">ga12548</name>
    <name evidence="2" type="ORF">PR202_ga12548</name>
</gene>
<evidence type="ECO:0000313" key="3">
    <source>
        <dbReference type="Proteomes" id="UP001054889"/>
    </source>
</evidence>
<accession>A0AAV5CCE0</accession>
<comment type="caution">
    <text evidence="2">The sequence shown here is derived from an EMBL/GenBank/DDBJ whole genome shotgun (WGS) entry which is preliminary data.</text>
</comment>
<reference evidence="2" key="2">
    <citation type="submission" date="2021-12" db="EMBL/GenBank/DDBJ databases">
        <title>Resequencing data analysis of finger millet.</title>
        <authorList>
            <person name="Hatakeyama M."/>
            <person name="Aluri S."/>
            <person name="Balachadran M.T."/>
            <person name="Sivarajan S.R."/>
            <person name="Poveda L."/>
            <person name="Shimizu-Inatsugi R."/>
            <person name="Schlapbach R."/>
            <person name="Sreeman S.M."/>
            <person name="Shimizu K.K."/>
        </authorList>
    </citation>
    <scope>NUCLEOTIDE SEQUENCE</scope>
</reference>
<organism evidence="2 3">
    <name type="scientific">Eleusine coracana subsp. coracana</name>
    <dbReference type="NCBI Taxonomy" id="191504"/>
    <lineage>
        <taxon>Eukaryota</taxon>
        <taxon>Viridiplantae</taxon>
        <taxon>Streptophyta</taxon>
        <taxon>Embryophyta</taxon>
        <taxon>Tracheophyta</taxon>
        <taxon>Spermatophyta</taxon>
        <taxon>Magnoliopsida</taxon>
        <taxon>Liliopsida</taxon>
        <taxon>Poales</taxon>
        <taxon>Poaceae</taxon>
        <taxon>PACMAD clade</taxon>
        <taxon>Chloridoideae</taxon>
        <taxon>Cynodonteae</taxon>
        <taxon>Eleusininae</taxon>
        <taxon>Eleusine</taxon>
    </lineage>
</organism>
<dbReference type="Proteomes" id="UP001054889">
    <property type="component" value="Unassembled WGS sequence"/>
</dbReference>
<proteinExistence type="predicted"/>
<reference evidence="2" key="1">
    <citation type="journal article" date="2018" name="DNA Res.">
        <title>Multiple hybrid de novo genome assembly of finger millet, an orphan allotetraploid crop.</title>
        <authorList>
            <person name="Hatakeyama M."/>
            <person name="Aluri S."/>
            <person name="Balachadran M.T."/>
            <person name="Sivarajan S.R."/>
            <person name="Patrignani A."/>
            <person name="Gruter S."/>
            <person name="Poveda L."/>
            <person name="Shimizu-Inatsugi R."/>
            <person name="Baeten J."/>
            <person name="Francoijs K.J."/>
            <person name="Nataraja K.N."/>
            <person name="Reddy Y.A.N."/>
            <person name="Phadnis S."/>
            <person name="Ravikumar R.L."/>
            <person name="Schlapbach R."/>
            <person name="Sreeman S.M."/>
            <person name="Shimizu K.K."/>
        </authorList>
    </citation>
    <scope>NUCLEOTIDE SEQUENCE</scope>
</reference>